<reference evidence="1 2" key="1">
    <citation type="journal article" date="2018" name="Sci. Rep.">
        <title>Genomic signatures of local adaptation to the degree of environmental predictability in rotifers.</title>
        <authorList>
            <person name="Franch-Gras L."/>
            <person name="Hahn C."/>
            <person name="Garcia-Roger E.M."/>
            <person name="Carmona M.J."/>
            <person name="Serra M."/>
            <person name="Gomez A."/>
        </authorList>
    </citation>
    <scope>NUCLEOTIDE SEQUENCE [LARGE SCALE GENOMIC DNA]</scope>
    <source>
        <strain evidence="1">HYR1</strain>
    </source>
</reference>
<evidence type="ECO:0000313" key="1">
    <source>
        <dbReference type="EMBL" id="RNA01565.1"/>
    </source>
</evidence>
<keyword evidence="2" id="KW-1185">Reference proteome</keyword>
<evidence type="ECO:0000313" key="2">
    <source>
        <dbReference type="Proteomes" id="UP000276133"/>
    </source>
</evidence>
<proteinExistence type="predicted"/>
<sequence>MTKQILKGQQATSKSCLLNDLFNNKAREAKAKGNKASNIIISGFTKSKNKSDLEEISTIGNFVKKTYRIIKTRKENKSALLKVHIMGANKLKEIERYTRKSFKNHFLLFIIYYASCII</sequence>
<dbReference type="AlphaFoldDB" id="A0A3M7PS08"/>
<gene>
    <name evidence="1" type="ORF">BpHYR1_052756</name>
</gene>
<accession>A0A3M7PS08</accession>
<name>A0A3M7PS08_BRAPC</name>
<dbReference type="Proteomes" id="UP000276133">
    <property type="component" value="Unassembled WGS sequence"/>
</dbReference>
<protein>
    <submittedName>
        <fullName evidence="1">Uncharacterized protein</fullName>
    </submittedName>
</protein>
<dbReference type="EMBL" id="REGN01009269">
    <property type="protein sequence ID" value="RNA01565.1"/>
    <property type="molecule type" value="Genomic_DNA"/>
</dbReference>
<organism evidence="1 2">
    <name type="scientific">Brachionus plicatilis</name>
    <name type="common">Marine rotifer</name>
    <name type="synonym">Brachionus muelleri</name>
    <dbReference type="NCBI Taxonomy" id="10195"/>
    <lineage>
        <taxon>Eukaryota</taxon>
        <taxon>Metazoa</taxon>
        <taxon>Spiralia</taxon>
        <taxon>Gnathifera</taxon>
        <taxon>Rotifera</taxon>
        <taxon>Eurotatoria</taxon>
        <taxon>Monogononta</taxon>
        <taxon>Pseudotrocha</taxon>
        <taxon>Ploima</taxon>
        <taxon>Brachionidae</taxon>
        <taxon>Brachionus</taxon>
    </lineage>
</organism>
<comment type="caution">
    <text evidence="1">The sequence shown here is derived from an EMBL/GenBank/DDBJ whole genome shotgun (WGS) entry which is preliminary data.</text>
</comment>